<evidence type="ECO:0000259" key="1">
    <source>
        <dbReference type="Pfam" id="PF17107"/>
    </source>
</evidence>
<dbReference type="GeneID" id="10025566"/>
<dbReference type="AlphaFoldDB" id="E4V3J0"/>
<reference evidence="3" key="1">
    <citation type="journal article" date="2012" name="MBio">
        <title>Comparative genome analysis of Trichophyton rubrum and related dermatophytes reveals candidate genes involved in infection.</title>
        <authorList>
            <person name="Martinez D.A."/>
            <person name="Oliver B.G."/>
            <person name="Graeser Y."/>
            <person name="Goldberg J.M."/>
            <person name="Li W."/>
            <person name="Martinez-Rossi N.M."/>
            <person name="Monod M."/>
            <person name="Shelest E."/>
            <person name="Barton R.C."/>
            <person name="Birch E."/>
            <person name="Brakhage A.A."/>
            <person name="Chen Z."/>
            <person name="Gurr S.J."/>
            <person name="Heiman D."/>
            <person name="Heitman J."/>
            <person name="Kosti I."/>
            <person name="Rossi A."/>
            <person name="Saif S."/>
            <person name="Samalova M."/>
            <person name="Saunders C.W."/>
            <person name="Shea T."/>
            <person name="Summerbell R.C."/>
            <person name="Xu J."/>
            <person name="Young S."/>
            <person name="Zeng Q."/>
            <person name="Birren B.W."/>
            <person name="Cuomo C.A."/>
            <person name="White T.C."/>
        </authorList>
    </citation>
    <scope>NUCLEOTIDE SEQUENCE [LARGE SCALE GENOMIC DNA]</scope>
    <source>
        <strain evidence="3">ATCC MYA-4604 / CBS 118893</strain>
    </source>
</reference>
<name>E4V3J0_ARTGP</name>
<dbReference type="HOGENOM" id="CLU_080513_3_0_1"/>
<dbReference type="InterPro" id="IPR031352">
    <property type="entry name" value="SesA"/>
</dbReference>
<dbReference type="Proteomes" id="UP000002669">
    <property type="component" value="Unassembled WGS sequence"/>
</dbReference>
<organism evidence="3">
    <name type="scientific">Arthroderma gypseum (strain ATCC MYA-4604 / CBS 118893)</name>
    <name type="common">Microsporum gypseum</name>
    <dbReference type="NCBI Taxonomy" id="535722"/>
    <lineage>
        <taxon>Eukaryota</taxon>
        <taxon>Fungi</taxon>
        <taxon>Dikarya</taxon>
        <taxon>Ascomycota</taxon>
        <taxon>Pezizomycotina</taxon>
        <taxon>Eurotiomycetes</taxon>
        <taxon>Eurotiomycetidae</taxon>
        <taxon>Onygenales</taxon>
        <taxon>Arthrodermataceae</taxon>
        <taxon>Nannizzia</taxon>
    </lineage>
</organism>
<gene>
    <name evidence="2" type="ORF">MGYG_07570</name>
</gene>
<dbReference type="VEuPathDB" id="FungiDB:MGYG_07570"/>
<dbReference type="OMA" id="REAINTC"/>
<evidence type="ECO:0000313" key="3">
    <source>
        <dbReference type="Proteomes" id="UP000002669"/>
    </source>
</evidence>
<dbReference type="RefSeq" id="XP_003170327.1">
    <property type="nucleotide sequence ID" value="XM_003170279.1"/>
</dbReference>
<dbReference type="EMBL" id="DS989828">
    <property type="protein sequence ID" value="EFR04564.1"/>
    <property type="molecule type" value="Genomic_DNA"/>
</dbReference>
<protein>
    <submittedName>
        <fullName evidence="2">Ankyrin repeat protein</fullName>
    </submittedName>
</protein>
<keyword evidence="3" id="KW-1185">Reference proteome</keyword>
<dbReference type="InParanoid" id="E4V3J0"/>
<feature type="domain" description="NACHT-NTPase and P-loop NTPases N-terminal" evidence="1">
    <location>
        <begin position="7"/>
        <end position="134"/>
    </location>
</feature>
<accession>E4V3J0</accession>
<proteinExistence type="predicted"/>
<sequence>MDPLNTISATLALVGTVQAAYQTLDKISNLPNAFNEIKARLPLVDPLLNDAMDALNDTTLSEEETKAILAVITPCNEAAVKMNCIFREVRSKCEKDQNARSWDIVSPLYHKALRGKGAHRAEKLMRTIFQGLEEMAQQRVFKTAMQKDVKALEEAIEGLSKVEPSLPDADFEAGGTNVTQNNATGAFGQLNAPRGGHNVYISGQYAAHTLNIGKGPEISR</sequence>
<dbReference type="Pfam" id="PF17107">
    <property type="entry name" value="SesA"/>
    <property type="match status" value="1"/>
</dbReference>
<dbReference type="OrthoDB" id="674604at2759"/>
<evidence type="ECO:0000313" key="2">
    <source>
        <dbReference type="EMBL" id="EFR04564.1"/>
    </source>
</evidence>